<dbReference type="AlphaFoldDB" id="A0A068ZBJ0"/>
<dbReference type="RefSeq" id="WP_152609155.1">
    <property type="nucleotide sequence ID" value="NZ_CP050855.1"/>
</dbReference>
<evidence type="ECO:0000313" key="2">
    <source>
        <dbReference type="Proteomes" id="UP000042738"/>
    </source>
</evidence>
<dbReference type="GeneID" id="93735927"/>
<proteinExistence type="predicted"/>
<organism evidence="1 2">
    <name type="scientific">Serratia symbiotica</name>
    <dbReference type="NCBI Taxonomy" id="138074"/>
    <lineage>
        <taxon>Bacteria</taxon>
        <taxon>Pseudomonadati</taxon>
        <taxon>Pseudomonadota</taxon>
        <taxon>Gammaproteobacteria</taxon>
        <taxon>Enterobacterales</taxon>
        <taxon>Yersiniaceae</taxon>
        <taxon>Serratia</taxon>
    </lineage>
</organism>
<dbReference type="EMBL" id="CP050855">
    <property type="protein sequence ID" value="QLH62465.1"/>
    <property type="molecule type" value="Genomic_DNA"/>
</dbReference>
<dbReference type="GO" id="GO:0007155">
    <property type="term" value="P:cell adhesion"/>
    <property type="evidence" value="ECO:0007669"/>
    <property type="project" value="InterPro"/>
</dbReference>
<dbReference type="STRING" id="138074.SYMBAF_50551"/>
<name>A0A068ZBJ0_9GAMM</name>
<evidence type="ECO:0000313" key="1">
    <source>
        <dbReference type="EMBL" id="QLH62465.1"/>
    </source>
</evidence>
<dbReference type="InterPro" id="IPR036937">
    <property type="entry name" value="Adhesion_dom_fimbrial_sf"/>
</dbReference>
<protein>
    <submittedName>
        <fullName evidence="1">Uncharacterized protein</fullName>
    </submittedName>
</protein>
<sequence length="176" mass="19651">MRYFAYRLMQTLILMAWQLQVRQNTYVKLEKMHGECQVVGELLLSAYVHAMELQQQMVAVGAIPRHRLACAGVLPDSQLGGTLTSRPQQPDMFIIFIGVQADDVQQAFSLTGNAQGVALRLTDESQQPLTLGVHSGVKALNPADNSLLFYAQRLRQPKSLLEGLFSTLLAFRLEHL</sequence>
<reference evidence="1 2" key="1">
    <citation type="journal article" date="2014" name="Genome Announc.">
        <title>Whole-Genome Sequence of Serratia symbiotica Strain CWBI-2.3T, a Free-Living Symbiont of the Black Bean Aphid Aphis fabae.</title>
        <authorList>
            <person name="Foray V."/>
            <person name="Grigorescu A.S."/>
            <person name="Sabri A."/>
            <person name="Haubruge E."/>
            <person name="Lognay G."/>
            <person name="Francis F."/>
            <person name="Fauconnier M.L."/>
            <person name="Hance T."/>
            <person name="Thonart P."/>
        </authorList>
    </citation>
    <scope>NUCLEOTIDE SEQUENCE [LARGE SCALE GENOMIC DNA]</scope>
    <source>
        <strain evidence="1">CWBI-2.3</strain>
    </source>
</reference>
<gene>
    <name evidence="1" type="ORF">SYMBAF_05265</name>
</gene>
<dbReference type="InterPro" id="IPR008966">
    <property type="entry name" value="Adhesion_dom_sf"/>
</dbReference>
<dbReference type="Proteomes" id="UP000042738">
    <property type="component" value="Chromosome"/>
</dbReference>
<dbReference type="Gene3D" id="2.60.40.1090">
    <property type="entry name" value="Fimbrial-type adhesion domain"/>
    <property type="match status" value="1"/>
</dbReference>
<dbReference type="GO" id="GO:0009289">
    <property type="term" value="C:pilus"/>
    <property type="evidence" value="ECO:0007669"/>
    <property type="project" value="InterPro"/>
</dbReference>
<dbReference type="SUPFAM" id="SSF49401">
    <property type="entry name" value="Bacterial adhesins"/>
    <property type="match status" value="1"/>
</dbReference>
<accession>A0A068ZBJ0</accession>